<dbReference type="GO" id="GO:0051539">
    <property type="term" value="F:4 iron, 4 sulfur cluster binding"/>
    <property type="evidence" value="ECO:0007669"/>
    <property type="project" value="UniProtKB-KW"/>
</dbReference>
<dbReference type="InterPro" id="IPR007197">
    <property type="entry name" value="rSAM"/>
</dbReference>
<dbReference type="InterPro" id="IPR036724">
    <property type="entry name" value="Cobalamin-bd_sf"/>
</dbReference>
<gene>
    <name evidence="10" type="ordered locus">Desac_1063</name>
</gene>
<evidence type="ECO:0000256" key="2">
    <source>
        <dbReference type="ARBA" id="ARBA00022603"/>
    </source>
</evidence>
<evidence type="ECO:0000256" key="3">
    <source>
        <dbReference type="ARBA" id="ARBA00022679"/>
    </source>
</evidence>
<evidence type="ECO:0000256" key="1">
    <source>
        <dbReference type="ARBA" id="ARBA00001966"/>
    </source>
</evidence>
<reference evidence="11" key="2">
    <citation type="submission" date="2011-03" db="EMBL/GenBank/DDBJ databases">
        <title>The complete genome of Desulfobacca acetoxidans DSM 11109.</title>
        <authorList>
            <consortium name="US DOE Joint Genome Institute (JGI-PGF)"/>
            <person name="Lucas S."/>
            <person name="Copeland A."/>
            <person name="Lapidus A."/>
            <person name="Bruce D."/>
            <person name="Goodwin L."/>
            <person name="Pitluck S."/>
            <person name="Peters L."/>
            <person name="Kyrpides N."/>
            <person name="Mavromatis K."/>
            <person name="Ivanova N."/>
            <person name="Ovchinnikova G."/>
            <person name="Teshima H."/>
            <person name="Detter J.C."/>
            <person name="Han C."/>
            <person name="Land M."/>
            <person name="Hauser L."/>
            <person name="Markowitz V."/>
            <person name="Cheng J.-F."/>
            <person name="Hugenholtz P."/>
            <person name="Woyke T."/>
            <person name="Wu D."/>
            <person name="Spring S."/>
            <person name="Schueler E."/>
            <person name="Brambilla E."/>
            <person name="Klenk H.-P."/>
            <person name="Eisen J.A."/>
        </authorList>
    </citation>
    <scope>NUCLEOTIDE SEQUENCE [LARGE SCALE GENOMIC DNA]</scope>
    <source>
        <strain evidence="11">ATCC 700848 / DSM 11109 / ASRB2</strain>
    </source>
</reference>
<dbReference type="PANTHER" id="PTHR43409">
    <property type="entry name" value="ANAEROBIC MAGNESIUM-PROTOPORPHYRIN IX MONOMETHYL ESTER CYCLASE-RELATED"/>
    <property type="match status" value="1"/>
</dbReference>
<dbReference type="InterPro" id="IPR023404">
    <property type="entry name" value="rSAM_horseshoe"/>
</dbReference>
<dbReference type="Pfam" id="PF04055">
    <property type="entry name" value="Radical_SAM"/>
    <property type="match status" value="1"/>
</dbReference>
<dbReference type="PROSITE" id="PS51918">
    <property type="entry name" value="RADICAL_SAM"/>
    <property type="match status" value="1"/>
</dbReference>
<dbReference type="SUPFAM" id="SSF52242">
    <property type="entry name" value="Cobalamin (vitamin B12)-binding domain"/>
    <property type="match status" value="1"/>
</dbReference>
<dbReference type="RefSeq" id="WP_013706039.1">
    <property type="nucleotide sequence ID" value="NC_015388.1"/>
</dbReference>
<keyword evidence="2" id="KW-0489">Methyltransferase</keyword>
<dbReference type="Proteomes" id="UP000000483">
    <property type="component" value="Chromosome"/>
</dbReference>
<dbReference type="InterPro" id="IPR006638">
    <property type="entry name" value="Elp3/MiaA/NifB-like_rSAM"/>
</dbReference>
<accession>F2NH85</accession>
<dbReference type="SFLD" id="SFLDS00029">
    <property type="entry name" value="Radical_SAM"/>
    <property type="match status" value="1"/>
</dbReference>
<protein>
    <submittedName>
        <fullName evidence="10">Radical SAM domain protein</fullName>
    </submittedName>
</protein>
<keyword evidence="3" id="KW-0808">Transferase</keyword>
<dbReference type="STRING" id="880072.Desac_1063"/>
<reference evidence="10 11" key="1">
    <citation type="journal article" date="2011" name="Stand. Genomic Sci.">
        <title>Complete genome sequence of the acetate-degrading sulfate reducer Desulfobacca acetoxidans type strain (ASRB2).</title>
        <authorList>
            <person name="Goker M."/>
            <person name="Teshima H."/>
            <person name="Lapidus A."/>
            <person name="Nolan M."/>
            <person name="Lucas S."/>
            <person name="Hammon N."/>
            <person name="Deshpande S."/>
            <person name="Cheng J.F."/>
            <person name="Tapia R."/>
            <person name="Han C."/>
            <person name="Goodwin L."/>
            <person name="Pitluck S."/>
            <person name="Huntemann M."/>
            <person name="Liolios K."/>
            <person name="Ivanova N."/>
            <person name="Pagani I."/>
            <person name="Mavromatis K."/>
            <person name="Ovchinikova G."/>
            <person name="Pati A."/>
            <person name="Chen A."/>
            <person name="Palaniappan K."/>
            <person name="Land M."/>
            <person name="Hauser L."/>
            <person name="Brambilla E.M."/>
            <person name="Rohde M."/>
            <person name="Spring S."/>
            <person name="Detter J.C."/>
            <person name="Woyke T."/>
            <person name="Bristow J."/>
            <person name="Eisen J.A."/>
            <person name="Markowitz V."/>
            <person name="Hugenholtz P."/>
            <person name="Kyrpides N.C."/>
            <person name="Klenk H.P."/>
        </authorList>
    </citation>
    <scope>NUCLEOTIDE SEQUENCE [LARGE SCALE GENOMIC DNA]</scope>
    <source>
        <strain evidence="11">ATCC 700848 / DSM 11109 / ASRB2</strain>
    </source>
</reference>
<evidence type="ECO:0000256" key="4">
    <source>
        <dbReference type="ARBA" id="ARBA00022691"/>
    </source>
</evidence>
<dbReference type="InterPro" id="IPR034466">
    <property type="entry name" value="Methyltransferase_Class_B"/>
</dbReference>
<dbReference type="SFLD" id="SFLDG01082">
    <property type="entry name" value="B12-binding_domain_containing"/>
    <property type="match status" value="1"/>
</dbReference>
<feature type="domain" description="B12-binding" evidence="8">
    <location>
        <begin position="23"/>
        <end position="158"/>
    </location>
</feature>
<dbReference type="GO" id="GO:0046872">
    <property type="term" value="F:metal ion binding"/>
    <property type="evidence" value="ECO:0007669"/>
    <property type="project" value="UniProtKB-KW"/>
</dbReference>
<dbReference type="Gene3D" id="3.40.50.280">
    <property type="entry name" value="Cobalamin-binding domain"/>
    <property type="match status" value="1"/>
</dbReference>
<dbReference type="eggNOG" id="COG1032">
    <property type="taxonomic scope" value="Bacteria"/>
</dbReference>
<dbReference type="PROSITE" id="PS51332">
    <property type="entry name" value="B12_BINDING"/>
    <property type="match status" value="1"/>
</dbReference>
<dbReference type="Pfam" id="PF02310">
    <property type="entry name" value="B12-binding"/>
    <property type="match status" value="1"/>
</dbReference>
<dbReference type="GO" id="GO:0005829">
    <property type="term" value="C:cytosol"/>
    <property type="evidence" value="ECO:0007669"/>
    <property type="project" value="TreeGrafter"/>
</dbReference>
<organism evidence="10 11">
    <name type="scientific">Desulfobacca acetoxidans (strain ATCC 700848 / DSM 11109 / ASRB2)</name>
    <dbReference type="NCBI Taxonomy" id="880072"/>
    <lineage>
        <taxon>Bacteria</taxon>
        <taxon>Pseudomonadati</taxon>
        <taxon>Thermodesulfobacteriota</taxon>
        <taxon>Desulfobaccia</taxon>
        <taxon>Desulfobaccales</taxon>
        <taxon>Desulfobaccaceae</taxon>
        <taxon>Desulfobacca</taxon>
    </lineage>
</organism>
<dbReference type="Gene3D" id="3.80.30.20">
    <property type="entry name" value="tm_1862 like domain"/>
    <property type="match status" value="1"/>
</dbReference>
<keyword evidence="5" id="KW-0479">Metal-binding</keyword>
<dbReference type="SUPFAM" id="SSF102114">
    <property type="entry name" value="Radical SAM enzymes"/>
    <property type="match status" value="1"/>
</dbReference>
<evidence type="ECO:0000256" key="5">
    <source>
        <dbReference type="ARBA" id="ARBA00022723"/>
    </source>
</evidence>
<keyword evidence="7" id="KW-0411">Iron-sulfur</keyword>
<dbReference type="PANTHER" id="PTHR43409:SF7">
    <property type="entry name" value="BLL1977 PROTEIN"/>
    <property type="match status" value="1"/>
</dbReference>
<evidence type="ECO:0000256" key="6">
    <source>
        <dbReference type="ARBA" id="ARBA00023004"/>
    </source>
</evidence>
<evidence type="ECO:0000259" key="9">
    <source>
        <dbReference type="PROSITE" id="PS51918"/>
    </source>
</evidence>
<comment type="cofactor">
    <cofactor evidence="1">
        <name>[4Fe-4S] cluster</name>
        <dbReference type="ChEBI" id="CHEBI:49883"/>
    </cofactor>
</comment>
<evidence type="ECO:0000313" key="11">
    <source>
        <dbReference type="Proteomes" id="UP000000483"/>
    </source>
</evidence>
<proteinExistence type="predicted"/>
<dbReference type="HOGENOM" id="CLU_021572_4_3_7"/>
<dbReference type="GO" id="GO:0031419">
    <property type="term" value="F:cobalamin binding"/>
    <property type="evidence" value="ECO:0007669"/>
    <property type="project" value="InterPro"/>
</dbReference>
<keyword evidence="4" id="KW-0949">S-adenosyl-L-methionine</keyword>
<dbReference type="InterPro" id="IPR051198">
    <property type="entry name" value="BchE-like"/>
</dbReference>
<name>F2NH85_DESAR</name>
<sequence>MNVFLVFVRDHNFCQLLPRELDRSGSDNGRIKIMGFPPLGIQTLAPIVRQHGHQVRLFDTCHPQMQPEHIAQATEADRPDVIALSCLSTTTYPAVKDLSRRLKVAAPKIPLILGGAFATMNSVRILRDCPDLDCVGVGEGEELLPDYLQNLDDPGSVAGLVWRHGGKIVRNVPRPLLRNLDQFPYPDRASLPIDYIESLPLDVPAVLSLDKFCTMQTSRGCPYSCIYCDIPALSRGKWRYRSSAHVLGEMQLLNDSGYRSIYLTDDHFLLNRKRIGEICCGFLERRLEFRWGCEGRVDAVAVDQLSLMKKANCNFLAFGVEAGTQKVLDRLNKKQTLLQVKHAVSEAKRQGIERVHGFFLVGSPGESKKDMMASFRFATRLQIDTFGFNRLCTYRGTPLWQEYIDRGIIDDERDWDKWFKCSDIDPTALSGSVVNRVRMQGYAWLFACRIFRRPIRTYKLLRLLGRHMKRTDIFKLLWSPFRRRSLSRKPDLPARMMELGLTEPLRNILPITGSTPS</sequence>
<dbReference type="SMART" id="SM00729">
    <property type="entry name" value="Elp3"/>
    <property type="match status" value="1"/>
</dbReference>
<evidence type="ECO:0000259" key="8">
    <source>
        <dbReference type="PROSITE" id="PS51332"/>
    </source>
</evidence>
<keyword evidence="6" id="KW-0408">Iron</keyword>
<dbReference type="EMBL" id="CP002629">
    <property type="protein sequence ID" value="AEB08927.1"/>
    <property type="molecule type" value="Genomic_DNA"/>
</dbReference>
<dbReference type="InterPro" id="IPR006158">
    <property type="entry name" value="Cobalamin-bd"/>
</dbReference>
<dbReference type="GO" id="GO:0003824">
    <property type="term" value="F:catalytic activity"/>
    <property type="evidence" value="ECO:0007669"/>
    <property type="project" value="InterPro"/>
</dbReference>
<evidence type="ECO:0000313" key="10">
    <source>
        <dbReference type="EMBL" id="AEB08927.1"/>
    </source>
</evidence>
<dbReference type="CDD" id="cd02068">
    <property type="entry name" value="radical_SAM_B12_BD"/>
    <property type="match status" value="1"/>
</dbReference>
<evidence type="ECO:0000256" key="7">
    <source>
        <dbReference type="ARBA" id="ARBA00023014"/>
    </source>
</evidence>
<feature type="domain" description="Radical SAM core" evidence="9">
    <location>
        <begin position="207"/>
        <end position="425"/>
    </location>
</feature>
<dbReference type="InterPro" id="IPR058240">
    <property type="entry name" value="rSAM_sf"/>
</dbReference>
<keyword evidence="11" id="KW-1185">Reference proteome</keyword>
<dbReference type="AlphaFoldDB" id="F2NH85"/>
<dbReference type="SFLD" id="SFLDG01123">
    <property type="entry name" value="methyltransferase_(Class_B)"/>
    <property type="match status" value="1"/>
</dbReference>
<dbReference type="OrthoDB" id="9762608at2"/>
<dbReference type="KEGG" id="dao:Desac_1063"/>